<accession>A0ABQ9KNF8</accession>
<evidence type="ECO:0000256" key="3">
    <source>
        <dbReference type="ARBA" id="ARBA00031690"/>
    </source>
</evidence>
<keyword evidence="7" id="KW-1185">Reference proteome</keyword>
<dbReference type="PANTHER" id="PTHR10762:SF1">
    <property type="entry name" value="2-(3-AMINO-3-CARBOXYPROPYL)HISTIDINE SYNTHASE SUBUNIT 1"/>
    <property type="match status" value="1"/>
</dbReference>
<dbReference type="InterPro" id="IPR035435">
    <property type="entry name" value="DPH1/DPH2_euk_archaea"/>
</dbReference>
<sequence>MVVVFVADGRFHLEAFMIANPDIIAFRYDPYLGKLFLEEYDHQGMKETRKRAIERAREAKSWGIVLGTLGRQGNPRILDRLEKKMREKHFSYTVVLMSEISPTRIALFEQSVDAWIQIACPRLPIDWGEAFEKPLLTPFEAEIAVGDLPGWWEKDKSVVANSGCCNGLGCGHSNGLCSGCGNEAGKDVKGVGDSFAGDYTMDYYAQDGGEWNSSYLKKATRPIRRNVVSSTSDGAAL</sequence>
<dbReference type="NCBIfam" id="TIGR00322">
    <property type="entry name" value="diphth2_R"/>
    <property type="match status" value="1"/>
</dbReference>
<dbReference type="InterPro" id="IPR042264">
    <property type="entry name" value="DPH1/DPH2_2"/>
</dbReference>
<evidence type="ECO:0000256" key="2">
    <source>
        <dbReference type="ARBA" id="ARBA00021915"/>
    </source>
</evidence>
<proteinExistence type="inferred from homology"/>
<evidence type="ECO:0000256" key="4">
    <source>
        <dbReference type="ARBA" id="ARBA00032574"/>
    </source>
</evidence>
<reference evidence="6" key="1">
    <citation type="journal article" date="2023" name="Plant Biotechnol. J.">
        <title>Chromosome-level wild Hevea brasiliensis genome provides new tools for genomic-assisted breeding and valuable loci to elevate rubber yield.</title>
        <authorList>
            <person name="Cheng H."/>
            <person name="Song X."/>
            <person name="Hu Y."/>
            <person name="Wu T."/>
            <person name="Yang Q."/>
            <person name="An Z."/>
            <person name="Feng S."/>
            <person name="Deng Z."/>
            <person name="Wu W."/>
            <person name="Zeng X."/>
            <person name="Tu M."/>
            <person name="Wang X."/>
            <person name="Huang H."/>
        </authorList>
    </citation>
    <scope>NUCLEOTIDE SEQUENCE</scope>
    <source>
        <strain evidence="6">MT/VB/25A 57/8</strain>
    </source>
</reference>
<dbReference type="Pfam" id="PF01866">
    <property type="entry name" value="Diphthamide_syn"/>
    <property type="match status" value="1"/>
</dbReference>
<evidence type="ECO:0000313" key="7">
    <source>
        <dbReference type="Proteomes" id="UP001174677"/>
    </source>
</evidence>
<dbReference type="Proteomes" id="UP001174677">
    <property type="component" value="Chromosome 17"/>
</dbReference>
<dbReference type="InterPro" id="IPR016435">
    <property type="entry name" value="DPH1/DPH2"/>
</dbReference>
<dbReference type="Gene3D" id="3.40.50.11850">
    <property type="entry name" value="Diphthamide synthesis DPH1/DPH2 domain 2"/>
    <property type="match status" value="1"/>
</dbReference>
<organism evidence="6 7">
    <name type="scientific">Hevea brasiliensis</name>
    <name type="common">Para rubber tree</name>
    <name type="synonym">Siphonia brasiliensis</name>
    <dbReference type="NCBI Taxonomy" id="3981"/>
    <lineage>
        <taxon>Eukaryota</taxon>
        <taxon>Viridiplantae</taxon>
        <taxon>Streptophyta</taxon>
        <taxon>Embryophyta</taxon>
        <taxon>Tracheophyta</taxon>
        <taxon>Spermatophyta</taxon>
        <taxon>Magnoliopsida</taxon>
        <taxon>eudicotyledons</taxon>
        <taxon>Gunneridae</taxon>
        <taxon>Pentapetalae</taxon>
        <taxon>rosids</taxon>
        <taxon>fabids</taxon>
        <taxon>Malpighiales</taxon>
        <taxon>Euphorbiaceae</taxon>
        <taxon>Crotonoideae</taxon>
        <taxon>Micrandreae</taxon>
        <taxon>Hevea</taxon>
    </lineage>
</organism>
<dbReference type="EMBL" id="JARPOI010000017">
    <property type="protein sequence ID" value="KAJ9141425.1"/>
    <property type="molecule type" value="Genomic_DNA"/>
</dbReference>
<dbReference type="PANTHER" id="PTHR10762">
    <property type="entry name" value="DIPHTHAMIDE BIOSYNTHESIS PROTEIN"/>
    <property type="match status" value="1"/>
</dbReference>
<gene>
    <name evidence="6" type="ORF">P3X46_031964</name>
</gene>
<dbReference type="SFLD" id="SFLDS00032">
    <property type="entry name" value="Radical_SAM_3-amino-3-carboxyp"/>
    <property type="match status" value="1"/>
</dbReference>
<name>A0ABQ9KNF8_HEVBR</name>
<comment type="similarity">
    <text evidence="1">Belongs to the DPH1/DPH2 family. DPH1 subfamily.</text>
</comment>
<comment type="caution">
    <text evidence="6">The sequence shown here is derived from an EMBL/GenBank/DDBJ whole genome shotgun (WGS) entry which is preliminary data.</text>
</comment>
<dbReference type="InterPro" id="IPR042265">
    <property type="entry name" value="DPH1/DPH2_3"/>
</dbReference>
<evidence type="ECO:0000256" key="5">
    <source>
        <dbReference type="ARBA" id="ARBA00032789"/>
    </source>
</evidence>
<dbReference type="PIRSF" id="PIRSF004967">
    <property type="entry name" value="DPH1"/>
    <property type="match status" value="1"/>
</dbReference>
<dbReference type="Gene3D" id="3.40.50.11860">
    <property type="entry name" value="Diphthamide synthesis DPH1/DPH2 domain 3"/>
    <property type="match status" value="1"/>
</dbReference>
<protein>
    <recommendedName>
        <fullName evidence="2">2-(3-amino-3-carboxypropyl)histidine synthase subunit 1</fullName>
    </recommendedName>
    <alternativeName>
        <fullName evidence="4">Diphthamide biosynthesis protein 1</fullName>
    </alternativeName>
    <alternativeName>
        <fullName evidence="5">Diphtheria toxin resistance protein 1</fullName>
    </alternativeName>
    <alternativeName>
        <fullName evidence="3">S-adenosyl-L-methionine:L-histidine 3-amino-3-carboxypropyltransferase 1</fullName>
    </alternativeName>
</protein>
<evidence type="ECO:0000313" key="6">
    <source>
        <dbReference type="EMBL" id="KAJ9141425.1"/>
    </source>
</evidence>
<evidence type="ECO:0000256" key="1">
    <source>
        <dbReference type="ARBA" id="ARBA00010173"/>
    </source>
</evidence>